<dbReference type="Gene3D" id="3.40.50.720">
    <property type="entry name" value="NAD(P)-binding Rossmann-like Domain"/>
    <property type="match status" value="1"/>
</dbReference>
<dbReference type="Pfam" id="PF00107">
    <property type="entry name" value="ADH_zinc_N"/>
    <property type="match status" value="1"/>
</dbReference>
<name>A0A1I5SBC7_9FIRM</name>
<dbReference type="AlphaFoldDB" id="A0A1I5SBC7"/>
<dbReference type="CDD" id="cd08238">
    <property type="entry name" value="sorbose_phosphate_red"/>
    <property type="match status" value="1"/>
</dbReference>
<evidence type="ECO:0000313" key="4">
    <source>
        <dbReference type="EMBL" id="SFP67596.1"/>
    </source>
</evidence>
<dbReference type="Gene3D" id="3.90.180.10">
    <property type="entry name" value="Medium-chain alcohol dehydrogenases, catalytic domain"/>
    <property type="match status" value="1"/>
</dbReference>
<sequence length="421" mass="46016">MKTKAVRLYGKNDLRLEEFELPPIKDDEILAQVISDSICMSSYKAAIQGKDHKRVPDDVDKNPVIIGHEFCGIILEVGKKWQHKFKPGQKFSIQPALNYKGSLAAPGYSYKYIGGSATHIIIPNEVMEMNCLLEYNGEAYFYGSLAEPMSCIIGAFHASYHTVPGKYVHNMGIVEGGNMAILAGAGPMGLGAIDYAIHRDKKPKLLVVTDIDQARLKRASEIITVEEAARNGVTLKYINTSGMDNVAEYLMSLTDGRGYDDVFVFAPVKSVVEIGDAILARDGCLNFFAGPTDPNFSAEINFYNVHYASTHVVGTSGGNTDDMIEALQMMEKGLINPAAMITHIGGLNSVVDTTLNLPKIPGGKKLIYTNIELELTAISDFKEKGKTDPLFAELAKIVEENNGLWCAEAEKYLLAHAKPIS</sequence>
<accession>A0A1I5SBC7</accession>
<protein>
    <submittedName>
        <fullName evidence="4">Threonine dehydrogenase</fullName>
    </submittedName>
</protein>
<evidence type="ECO:0000259" key="2">
    <source>
        <dbReference type="Pfam" id="PF00107"/>
    </source>
</evidence>
<dbReference type="SUPFAM" id="SSF51735">
    <property type="entry name" value="NAD(P)-binding Rossmann-fold domains"/>
    <property type="match status" value="1"/>
</dbReference>
<dbReference type="InterPro" id="IPR013154">
    <property type="entry name" value="ADH-like_N"/>
</dbReference>
<evidence type="ECO:0000313" key="5">
    <source>
        <dbReference type="Proteomes" id="UP000198577"/>
    </source>
</evidence>
<feature type="domain" description="Alcohol dehydrogenase-like N-terminal" evidence="3">
    <location>
        <begin position="26"/>
        <end position="124"/>
    </location>
</feature>
<dbReference type="PANTHER" id="PTHR43401">
    <property type="entry name" value="L-THREONINE 3-DEHYDROGENASE"/>
    <property type="match status" value="1"/>
</dbReference>
<dbReference type="EMBL" id="FOXR01000002">
    <property type="protein sequence ID" value="SFP67596.1"/>
    <property type="molecule type" value="Genomic_DNA"/>
</dbReference>
<dbReference type="SUPFAM" id="SSF50129">
    <property type="entry name" value="GroES-like"/>
    <property type="match status" value="1"/>
</dbReference>
<dbReference type="PANTHER" id="PTHR43401:SF2">
    <property type="entry name" value="L-THREONINE 3-DEHYDROGENASE"/>
    <property type="match status" value="1"/>
</dbReference>
<dbReference type="RefSeq" id="WP_025746927.1">
    <property type="nucleotide sequence ID" value="NZ_FOXR01000002.1"/>
</dbReference>
<dbReference type="InterPro" id="IPR011032">
    <property type="entry name" value="GroES-like_sf"/>
</dbReference>
<feature type="domain" description="Alcohol dehydrogenase-like C-terminal" evidence="2">
    <location>
        <begin position="187"/>
        <end position="331"/>
    </location>
</feature>
<keyword evidence="1" id="KW-0560">Oxidoreductase</keyword>
<dbReference type="Pfam" id="PF08240">
    <property type="entry name" value="ADH_N"/>
    <property type="match status" value="1"/>
</dbReference>
<dbReference type="InterPro" id="IPR050129">
    <property type="entry name" value="Zn_alcohol_dh"/>
</dbReference>
<proteinExistence type="predicted"/>
<dbReference type="InterPro" id="IPR036291">
    <property type="entry name" value="NAD(P)-bd_dom_sf"/>
</dbReference>
<dbReference type="STRING" id="937334.SAMN05444406_10254"/>
<dbReference type="OrthoDB" id="9787435at2"/>
<organism evidence="4 5">
    <name type="scientific">Caldicoprobacter faecalis</name>
    <dbReference type="NCBI Taxonomy" id="937334"/>
    <lineage>
        <taxon>Bacteria</taxon>
        <taxon>Bacillati</taxon>
        <taxon>Bacillota</taxon>
        <taxon>Clostridia</taxon>
        <taxon>Caldicoprobacterales</taxon>
        <taxon>Caldicoprobacteraceae</taxon>
        <taxon>Caldicoprobacter</taxon>
    </lineage>
</organism>
<reference evidence="4 5" key="1">
    <citation type="submission" date="2016-10" db="EMBL/GenBank/DDBJ databases">
        <authorList>
            <person name="de Groot N.N."/>
        </authorList>
    </citation>
    <scope>NUCLEOTIDE SEQUENCE [LARGE SCALE GENOMIC DNA]</scope>
    <source>
        <strain evidence="4 5">DSM 20678</strain>
    </source>
</reference>
<dbReference type="InterPro" id="IPR013149">
    <property type="entry name" value="ADH-like_C"/>
</dbReference>
<dbReference type="Proteomes" id="UP000198577">
    <property type="component" value="Unassembled WGS sequence"/>
</dbReference>
<keyword evidence="5" id="KW-1185">Reference proteome</keyword>
<evidence type="ECO:0000256" key="1">
    <source>
        <dbReference type="ARBA" id="ARBA00023002"/>
    </source>
</evidence>
<gene>
    <name evidence="4" type="ORF">SAMN05444406_10254</name>
</gene>
<evidence type="ECO:0000259" key="3">
    <source>
        <dbReference type="Pfam" id="PF08240"/>
    </source>
</evidence>
<dbReference type="GO" id="GO:0016491">
    <property type="term" value="F:oxidoreductase activity"/>
    <property type="evidence" value="ECO:0007669"/>
    <property type="project" value="UniProtKB-KW"/>
</dbReference>